<dbReference type="RefSeq" id="WP_169552871.1">
    <property type="nucleotide sequence ID" value="NZ_CP051677.1"/>
</dbReference>
<evidence type="ECO:0000313" key="1">
    <source>
        <dbReference type="EMBL" id="QJD80851.1"/>
    </source>
</evidence>
<organism evidence="1 2">
    <name type="scientific">Spirosoma rhododendri</name>
    <dbReference type="NCBI Taxonomy" id="2728024"/>
    <lineage>
        <taxon>Bacteria</taxon>
        <taxon>Pseudomonadati</taxon>
        <taxon>Bacteroidota</taxon>
        <taxon>Cytophagia</taxon>
        <taxon>Cytophagales</taxon>
        <taxon>Cytophagaceae</taxon>
        <taxon>Spirosoma</taxon>
    </lineage>
</organism>
<reference evidence="1 2" key="1">
    <citation type="submission" date="2020-04" db="EMBL/GenBank/DDBJ databases">
        <title>Genome sequencing of novel species.</title>
        <authorList>
            <person name="Heo J."/>
            <person name="Kim S.-J."/>
            <person name="Kim J.-S."/>
            <person name="Hong S.-B."/>
            <person name="Kwon S.-W."/>
        </authorList>
    </citation>
    <scope>NUCLEOTIDE SEQUENCE [LARGE SCALE GENOMIC DNA]</scope>
    <source>
        <strain evidence="1 2">CJU-R4</strain>
    </source>
</reference>
<sequence length="86" mass="10225">MTITFEDNERFHKDLHISVPELNENIRADTYFFVLDQGLLPDEETPEKVKVVLRFLLNHWLQEVESLAEGRVRFCYMIFPINTQAL</sequence>
<keyword evidence="2" id="KW-1185">Reference proteome</keyword>
<proteinExistence type="predicted"/>
<dbReference type="AlphaFoldDB" id="A0A7L5DTS1"/>
<dbReference type="Proteomes" id="UP000501128">
    <property type="component" value="Chromosome"/>
</dbReference>
<protein>
    <submittedName>
        <fullName evidence="1">Uncharacterized protein</fullName>
    </submittedName>
</protein>
<evidence type="ECO:0000313" key="2">
    <source>
        <dbReference type="Proteomes" id="UP000501128"/>
    </source>
</evidence>
<gene>
    <name evidence="1" type="ORF">HH216_22310</name>
</gene>
<name>A0A7L5DTS1_9BACT</name>
<dbReference type="KEGG" id="srho:HH216_22310"/>
<accession>A0A7L5DTS1</accession>
<dbReference type="EMBL" id="CP051677">
    <property type="protein sequence ID" value="QJD80851.1"/>
    <property type="molecule type" value="Genomic_DNA"/>
</dbReference>